<feature type="compositionally biased region" description="Basic and acidic residues" evidence="1">
    <location>
        <begin position="1"/>
        <end position="14"/>
    </location>
</feature>
<evidence type="ECO:0000256" key="1">
    <source>
        <dbReference type="SAM" id="MobiDB-lite"/>
    </source>
</evidence>
<comment type="caution">
    <text evidence="2">The sequence shown here is derived from an EMBL/GenBank/DDBJ whole genome shotgun (WGS) entry which is preliminary data.</text>
</comment>
<protein>
    <submittedName>
        <fullName evidence="2">DUF3606 domain-containing protein</fullName>
    </submittedName>
</protein>
<sequence length="59" mass="6923">MSDDKNKQDARDRNQVAGNEDYEVQYMADKLNMSKERIKEAINAVGNDRQKIEEYLSQK</sequence>
<dbReference type="InterPro" id="IPR022037">
    <property type="entry name" value="DUF3606"/>
</dbReference>
<evidence type="ECO:0000313" key="2">
    <source>
        <dbReference type="EMBL" id="TKC65013.1"/>
    </source>
</evidence>
<dbReference type="RefSeq" id="WP_136878668.1">
    <property type="nucleotide sequence ID" value="NZ_SWDX01000001.1"/>
</dbReference>
<evidence type="ECO:0000313" key="3">
    <source>
        <dbReference type="Proteomes" id="UP000309594"/>
    </source>
</evidence>
<dbReference type="EMBL" id="SWDX01000001">
    <property type="protein sequence ID" value="TKC65013.1"/>
    <property type="molecule type" value="Genomic_DNA"/>
</dbReference>
<accession>A0A4U1GPD9</accession>
<dbReference type="Proteomes" id="UP000309594">
    <property type="component" value="Unassembled WGS sequence"/>
</dbReference>
<dbReference type="AlphaFoldDB" id="A0A4U1GPD9"/>
<organism evidence="2 3">
    <name type="scientific">Pedobacter hiemivivus</name>
    <dbReference type="NCBI Taxonomy" id="2530454"/>
    <lineage>
        <taxon>Bacteria</taxon>
        <taxon>Pseudomonadati</taxon>
        <taxon>Bacteroidota</taxon>
        <taxon>Sphingobacteriia</taxon>
        <taxon>Sphingobacteriales</taxon>
        <taxon>Sphingobacteriaceae</taxon>
        <taxon>Pedobacter</taxon>
    </lineage>
</organism>
<name>A0A4U1GPD9_9SPHI</name>
<gene>
    <name evidence="2" type="ORF">FBD94_00170</name>
</gene>
<dbReference type="Pfam" id="PF12244">
    <property type="entry name" value="DUF3606"/>
    <property type="match status" value="1"/>
</dbReference>
<reference evidence="2 3" key="1">
    <citation type="submission" date="2019-04" db="EMBL/GenBank/DDBJ databases">
        <title>Pedobacter sp. RP-1-16 sp. nov., isolated from Arctic soil.</title>
        <authorList>
            <person name="Dahal R.H."/>
            <person name="Kim D.-U."/>
        </authorList>
    </citation>
    <scope>NUCLEOTIDE SEQUENCE [LARGE SCALE GENOMIC DNA]</scope>
    <source>
        <strain evidence="2 3">RP-1-16</strain>
    </source>
</reference>
<proteinExistence type="predicted"/>
<feature type="region of interest" description="Disordered" evidence="1">
    <location>
        <begin position="1"/>
        <end position="21"/>
    </location>
</feature>